<dbReference type="GO" id="GO:0009245">
    <property type="term" value="P:lipid A biosynthetic process"/>
    <property type="evidence" value="ECO:0007669"/>
    <property type="project" value="TreeGrafter"/>
</dbReference>
<feature type="site" description="Transition state stabilizer" evidence="8">
    <location>
        <position position="141"/>
    </location>
</feature>
<evidence type="ECO:0000256" key="2">
    <source>
        <dbReference type="ARBA" id="ARBA00012621"/>
    </source>
</evidence>
<evidence type="ECO:0000259" key="10">
    <source>
        <dbReference type="Pfam" id="PF04413"/>
    </source>
</evidence>
<evidence type="ECO:0000313" key="11">
    <source>
        <dbReference type="EMBL" id="RWX42892.1"/>
    </source>
</evidence>
<evidence type="ECO:0000256" key="7">
    <source>
        <dbReference type="PIRSR" id="PIRSR639901-1"/>
    </source>
</evidence>
<dbReference type="InterPro" id="IPR007507">
    <property type="entry name" value="Glycos_transf_N"/>
</dbReference>
<dbReference type="PANTHER" id="PTHR42755">
    <property type="entry name" value="3-DEOXY-MANNO-OCTULOSONATE CYTIDYLYLTRANSFERASE"/>
    <property type="match status" value="1"/>
</dbReference>
<comment type="caution">
    <text evidence="11">The sequence shown here is derived from an EMBL/GenBank/DDBJ whole genome shotgun (WGS) entry which is preliminary data.</text>
</comment>
<keyword evidence="11" id="KW-0328">Glycosyltransferase</keyword>
<proteinExistence type="inferred from homology"/>
<evidence type="ECO:0000256" key="8">
    <source>
        <dbReference type="PIRSR" id="PIRSR639901-2"/>
    </source>
</evidence>
<feature type="active site" description="Proton acceptor" evidence="7">
    <location>
        <position position="70"/>
    </location>
</feature>
<dbReference type="Gene3D" id="3.40.50.2000">
    <property type="entry name" value="Glycogen Phosphorylase B"/>
    <property type="match status" value="1"/>
</dbReference>
<keyword evidence="9" id="KW-0448">Lipopolysaccharide biosynthesis</keyword>
<dbReference type="Pfam" id="PF04413">
    <property type="entry name" value="Glycos_transf_N"/>
    <property type="match status" value="1"/>
</dbReference>
<sequence>MLFVYNLLICVLGVILLPVLLVVLSRAKYRGRTLERLGLPLGKGQHAFAEAVKGTANRPVIWIHALSVGEVTSAVPLVKALRADMADTVIVLTVATSSGKKIAETLLQPYVQRILSSPFDLRFAVRRYITAFQPDIFIQVETDFWSNWLSLLQKQGVPTMLVNGRISEKSFAAYRRFAFFFQPMFCSFDLLSMQTEEDCRKITMLGVPADKVIALGNLKYDMERPAETEKKFVLSQLAEQGRFIWVCGSTHPGEEKYIFSAVAQLLARQDQ</sequence>
<comment type="subcellular location">
    <subcellularLocation>
        <location evidence="9">Cell membrane</location>
    </subcellularLocation>
</comment>
<accession>A0A444IQ02</accession>
<keyword evidence="12" id="KW-1185">Reference proteome</keyword>
<feature type="domain" description="3-deoxy-D-manno-octulosonic-acid transferase N-terminal" evidence="10">
    <location>
        <begin position="51"/>
        <end position="222"/>
    </location>
</feature>
<dbReference type="UniPathway" id="UPA00958"/>
<protein>
    <recommendedName>
        <fullName evidence="3 9">3-deoxy-D-manno-octulosonic acid transferase</fullName>
        <shortName evidence="9">Kdo transferase</shortName>
        <ecNumber evidence="2 9">2.4.99.12</ecNumber>
    </recommendedName>
    <alternativeName>
        <fullName evidence="5 9">Lipid IV(A) 3-deoxy-D-manno-octulosonic acid transferase</fullName>
    </alternativeName>
</protein>
<feature type="site" description="Transition state stabilizer" evidence="8">
    <location>
        <position position="219"/>
    </location>
</feature>
<dbReference type="GO" id="GO:0009244">
    <property type="term" value="P:lipopolysaccharide core region biosynthetic process"/>
    <property type="evidence" value="ECO:0007669"/>
    <property type="project" value="UniProtKB-UniRule"/>
</dbReference>
<evidence type="ECO:0000256" key="5">
    <source>
        <dbReference type="ARBA" id="ARBA00031445"/>
    </source>
</evidence>
<comment type="function">
    <text evidence="9">Involved in lipopolysaccharide (LPS) biosynthesis. Catalyzes the transfer of 3-deoxy-D-manno-octulosonate (Kdo) residue(s) from CMP-Kdo to lipid IV(A), the tetraacyldisaccharide-1,4'-bisphosphate precursor of lipid A.</text>
</comment>
<dbReference type="GO" id="GO:0043842">
    <property type="term" value="F:Kdo transferase activity"/>
    <property type="evidence" value="ECO:0007669"/>
    <property type="project" value="UniProtKB-EC"/>
</dbReference>
<feature type="non-terminal residue" evidence="11">
    <location>
        <position position="271"/>
    </location>
</feature>
<evidence type="ECO:0000256" key="4">
    <source>
        <dbReference type="ARBA" id="ARBA00022679"/>
    </source>
</evidence>
<reference evidence="11 12" key="1">
    <citation type="submission" date="2017-01" db="EMBL/GenBank/DDBJ databases">
        <title>The cable genome- insights into the physiology and evolution of filamentous bacteria capable of sulfide oxidation via long distance electron transfer.</title>
        <authorList>
            <person name="Schreiber L."/>
            <person name="Bjerg J.T."/>
            <person name="Boggild A."/>
            <person name="Van De Vossenberg J."/>
            <person name="Meysman F."/>
            <person name="Nielsen L.P."/>
            <person name="Schramm A."/>
            <person name="Kjeldsen K.U."/>
        </authorList>
    </citation>
    <scope>NUCLEOTIDE SEQUENCE [LARGE SCALE GENOMIC DNA]</scope>
    <source>
        <strain evidence="11">A1</strain>
    </source>
</reference>
<evidence type="ECO:0000256" key="3">
    <source>
        <dbReference type="ARBA" id="ARBA00019077"/>
    </source>
</evidence>
<dbReference type="AlphaFoldDB" id="A0A444IQ02"/>
<dbReference type="EC" id="2.4.99.12" evidence="2 9"/>
<evidence type="ECO:0000313" key="12">
    <source>
        <dbReference type="Proteomes" id="UP000288086"/>
    </source>
</evidence>
<name>A0A444IQ02_9BACT</name>
<dbReference type="Gene3D" id="3.40.50.11720">
    <property type="entry name" value="3-Deoxy-D-manno-octulosonic-acid transferase, N-terminal domain"/>
    <property type="match status" value="1"/>
</dbReference>
<dbReference type="Proteomes" id="UP000288086">
    <property type="component" value="Unassembled WGS sequence"/>
</dbReference>
<keyword evidence="9" id="KW-0812">Transmembrane</keyword>
<keyword evidence="4 9" id="KW-0808">Transferase</keyword>
<comment type="similarity">
    <text evidence="9">Belongs to the glycosyltransferase group 1 family.</text>
</comment>
<comment type="pathway">
    <text evidence="1 9">Bacterial outer membrane biogenesis; LPS core biosynthesis.</text>
</comment>
<dbReference type="EMBL" id="MTKP01000476">
    <property type="protein sequence ID" value="RWX42892.1"/>
    <property type="molecule type" value="Genomic_DNA"/>
</dbReference>
<dbReference type="PANTHER" id="PTHR42755:SF1">
    <property type="entry name" value="3-DEOXY-D-MANNO-OCTULOSONIC ACID TRANSFERASE, MITOCHONDRIAL-RELATED"/>
    <property type="match status" value="1"/>
</dbReference>
<keyword evidence="9" id="KW-0472">Membrane</keyword>
<keyword evidence="9" id="KW-1003">Cell membrane</keyword>
<evidence type="ECO:0000256" key="9">
    <source>
        <dbReference type="RuleBase" id="RU365103"/>
    </source>
</evidence>
<evidence type="ECO:0000256" key="1">
    <source>
        <dbReference type="ARBA" id="ARBA00004713"/>
    </source>
</evidence>
<keyword evidence="9" id="KW-1133">Transmembrane helix</keyword>
<dbReference type="GO" id="GO:0005886">
    <property type="term" value="C:plasma membrane"/>
    <property type="evidence" value="ECO:0007669"/>
    <property type="project" value="UniProtKB-SubCell"/>
</dbReference>
<gene>
    <name evidence="11" type="ORF">VT98_14761</name>
</gene>
<dbReference type="InterPro" id="IPR038107">
    <property type="entry name" value="Glycos_transf_N_sf"/>
</dbReference>
<dbReference type="InterPro" id="IPR039901">
    <property type="entry name" value="Kdotransferase"/>
</dbReference>
<feature type="transmembrane region" description="Helical" evidence="9">
    <location>
        <begin position="6"/>
        <end position="24"/>
    </location>
</feature>
<organism evidence="11 12">
    <name type="scientific">Candidatus Electrothrix communis</name>
    <dbReference type="NCBI Taxonomy" id="1859133"/>
    <lineage>
        <taxon>Bacteria</taxon>
        <taxon>Pseudomonadati</taxon>
        <taxon>Thermodesulfobacteriota</taxon>
        <taxon>Desulfobulbia</taxon>
        <taxon>Desulfobulbales</taxon>
        <taxon>Desulfobulbaceae</taxon>
        <taxon>Candidatus Electrothrix</taxon>
    </lineage>
</organism>
<evidence type="ECO:0000256" key="6">
    <source>
        <dbReference type="ARBA" id="ARBA00049183"/>
    </source>
</evidence>
<comment type="catalytic activity">
    <reaction evidence="6 9">
        <text>lipid IVA (E. coli) + CMP-3-deoxy-beta-D-manno-octulosonate = alpha-Kdo-(2-&gt;6)-lipid IVA (E. coli) + CMP + H(+)</text>
        <dbReference type="Rhea" id="RHEA:28066"/>
        <dbReference type="ChEBI" id="CHEBI:15378"/>
        <dbReference type="ChEBI" id="CHEBI:58603"/>
        <dbReference type="ChEBI" id="CHEBI:60364"/>
        <dbReference type="ChEBI" id="CHEBI:60377"/>
        <dbReference type="ChEBI" id="CHEBI:85987"/>
        <dbReference type="EC" id="2.4.99.12"/>
    </reaction>
</comment>